<comment type="caution">
    <text evidence="6">Lacks conserved residue(s) required for the propagation of feature annotation.</text>
</comment>
<dbReference type="GO" id="GO:0000287">
    <property type="term" value="F:magnesium ion binding"/>
    <property type="evidence" value="ECO:0007669"/>
    <property type="project" value="UniProtKB-UniRule"/>
</dbReference>
<dbReference type="UniPathway" id="UPA00621"/>
<dbReference type="UniPathway" id="UPA00340">
    <property type="reaction ID" value="UER00458"/>
</dbReference>
<dbReference type="GO" id="GO:0006085">
    <property type="term" value="P:acetyl-CoA biosynthetic process"/>
    <property type="evidence" value="ECO:0007669"/>
    <property type="project" value="UniProtKB-UniRule"/>
</dbReference>
<gene>
    <name evidence="6" type="primary">ackA</name>
    <name evidence="8" type="ORF">FIV42_10820</name>
</gene>
<comment type="function">
    <text evidence="6">Catalyzes the formation of acetyl phosphate from acetate and ATP. Can also catalyze the reverse reaction.</text>
</comment>
<feature type="binding site" evidence="6">
    <location>
        <begin position="278"/>
        <end position="280"/>
    </location>
    <ligand>
        <name>ATP</name>
        <dbReference type="ChEBI" id="CHEBI:30616"/>
    </ligand>
</feature>
<keyword evidence="4 6" id="KW-0418">Kinase</keyword>
<comment type="similarity">
    <text evidence="1 6 7">Belongs to the acetokinase family.</text>
</comment>
<dbReference type="Proteomes" id="UP000315995">
    <property type="component" value="Chromosome"/>
</dbReference>
<evidence type="ECO:0000256" key="7">
    <source>
        <dbReference type="RuleBase" id="RU003835"/>
    </source>
</evidence>
<evidence type="ECO:0000256" key="4">
    <source>
        <dbReference type="ARBA" id="ARBA00022777"/>
    </source>
</evidence>
<evidence type="ECO:0000256" key="3">
    <source>
        <dbReference type="ARBA" id="ARBA00022741"/>
    </source>
</evidence>
<feature type="site" description="Transition state stabilizer" evidence="6">
    <location>
        <position position="175"/>
    </location>
</feature>
<dbReference type="EMBL" id="CP041186">
    <property type="protein sequence ID" value="QDG51214.1"/>
    <property type="molecule type" value="Genomic_DNA"/>
</dbReference>
<feature type="binding site" evidence="6">
    <location>
        <position position="14"/>
    </location>
    <ligand>
        <name>ATP</name>
        <dbReference type="ChEBI" id="CHEBI:30616"/>
    </ligand>
</feature>
<sequence>MHILVINCGSSSIKAAVVQSQSGEVAATLDVERLAPNDAAEALMSINGAEPSSVPADEHAGALEFALPKLIDALDDGVELQGVGHRVVHGGRRFDRPVFINDEVEQTIEELIPLAPLHNPANLAGIRAAKSLLGDIPHVAVFDTAFHRTLPNRAKAYAIPPEVAEEHQIERFGFHGVSHQYVAGKAAEYFRADVRDLRLITCHLGNGCSLAAVEYGRSIETSMGMTPLEGLVMGTRSGDIDPGAIINLLRQEGWDADRVDDLLNRESGLAGLSGVGNDMRDIEQRASEGDERCRMAIQVFAHRVRKYIGAYAAVMGGVDAVIFTGGIGQNSALMRHRISQRLEFLGARLDEDKNRAVSVGRQNPVASFSAEPSRCHLLAVATDEQHGIASQVSSLIMKRHCPTDTERTIPIAISARHVHLTQETVEQLFGEGHELTPYKPLSQPGQFASEEMVTLVGPKAEIERVRVLGPTRSNNQVEIARTDEFKLGIDAPVRGSGDVENTPGITLRGPEGEASLEKGLICALRHIHMTPEDAKAFGVNDGDFVEVAVRGGERDLTFGDVLIRVSPNYKLEMHLDTDEGNAAHLGRSAEGVLVSTEGEAAIQRRRTRFDSAAE</sequence>
<keyword evidence="9" id="KW-1185">Reference proteome</keyword>
<dbReference type="NCBIfam" id="NF011652">
    <property type="entry name" value="PRK15070.1"/>
    <property type="match status" value="1"/>
</dbReference>
<dbReference type="PANTHER" id="PTHR21060:SF15">
    <property type="entry name" value="ACETATE KINASE-RELATED"/>
    <property type="match status" value="1"/>
</dbReference>
<dbReference type="RefSeq" id="WP_141197699.1">
    <property type="nucleotide sequence ID" value="NZ_CP041186.1"/>
</dbReference>
<proteinExistence type="inferred from homology"/>
<feature type="active site" description="Proton donor/acceptor" evidence="6">
    <location>
        <position position="143"/>
    </location>
</feature>
<keyword evidence="2 6" id="KW-0808">Transferase</keyword>
<keyword evidence="6" id="KW-0479">Metal-binding</keyword>
<dbReference type="HAMAP" id="MF_00020">
    <property type="entry name" value="Acetate_kinase"/>
    <property type="match status" value="1"/>
</dbReference>
<dbReference type="GO" id="GO:0051144">
    <property type="term" value="P:1,2-propanediol catabolic process"/>
    <property type="evidence" value="ECO:0007669"/>
    <property type="project" value="UniProtKB-UniPathway"/>
</dbReference>
<evidence type="ECO:0000256" key="1">
    <source>
        <dbReference type="ARBA" id="ARBA00008748"/>
    </source>
</evidence>
<dbReference type="GO" id="GO:0005524">
    <property type="term" value="F:ATP binding"/>
    <property type="evidence" value="ECO:0007669"/>
    <property type="project" value="UniProtKB-KW"/>
</dbReference>
<evidence type="ECO:0000313" key="9">
    <source>
        <dbReference type="Proteomes" id="UP000315995"/>
    </source>
</evidence>
<protein>
    <recommendedName>
        <fullName evidence="6">Acetate kinase</fullName>
        <ecNumber evidence="6">2.7.2.1</ecNumber>
    </recommendedName>
    <alternativeName>
        <fullName evidence="6">Acetokinase</fullName>
    </alternativeName>
</protein>
<comment type="subunit">
    <text evidence="6">Homodimer.</text>
</comment>
<comment type="catalytic activity">
    <reaction evidence="6">
        <text>acetate + ATP = acetyl phosphate + ADP</text>
        <dbReference type="Rhea" id="RHEA:11352"/>
        <dbReference type="ChEBI" id="CHEBI:22191"/>
        <dbReference type="ChEBI" id="CHEBI:30089"/>
        <dbReference type="ChEBI" id="CHEBI:30616"/>
        <dbReference type="ChEBI" id="CHEBI:456216"/>
        <dbReference type="EC" id="2.7.2.1"/>
    </reaction>
</comment>
<dbReference type="GO" id="GO:0005737">
    <property type="term" value="C:cytoplasm"/>
    <property type="evidence" value="ECO:0007669"/>
    <property type="project" value="UniProtKB-SubCell"/>
</dbReference>
<keyword evidence="3 6" id="KW-0547">Nucleotide-binding</keyword>
<evidence type="ECO:0000256" key="5">
    <source>
        <dbReference type="ARBA" id="ARBA00022840"/>
    </source>
</evidence>
<dbReference type="InterPro" id="IPR023865">
    <property type="entry name" value="Aliphatic_acid_kinase_CS"/>
</dbReference>
<comment type="pathway">
    <text evidence="6">Metabolic intermediate biosynthesis; acetyl-CoA biosynthesis; acetyl-CoA from acetate: step 1/2.</text>
</comment>
<dbReference type="GO" id="GO:0006083">
    <property type="term" value="P:acetate metabolic process"/>
    <property type="evidence" value="ECO:0007669"/>
    <property type="project" value="TreeGrafter"/>
</dbReference>
<dbReference type="PROSITE" id="PS01075">
    <property type="entry name" value="ACETATE_KINASE_1"/>
    <property type="match status" value="1"/>
</dbReference>
<dbReference type="InterPro" id="IPR043129">
    <property type="entry name" value="ATPase_NBD"/>
</dbReference>
<evidence type="ECO:0000313" key="8">
    <source>
        <dbReference type="EMBL" id="QDG51214.1"/>
    </source>
</evidence>
<evidence type="ECO:0000256" key="6">
    <source>
        <dbReference type="HAMAP-Rule" id="MF_00020"/>
    </source>
</evidence>
<feature type="binding site" evidence="6">
    <location>
        <position position="86"/>
    </location>
    <ligand>
        <name>substrate</name>
    </ligand>
</feature>
<dbReference type="InterPro" id="IPR004372">
    <property type="entry name" value="Ac/propionate_kinase"/>
</dbReference>
<dbReference type="GO" id="GO:0008776">
    <property type="term" value="F:acetate kinase activity"/>
    <property type="evidence" value="ECO:0007669"/>
    <property type="project" value="UniProtKB-UniRule"/>
</dbReference>
<keyword evidence="5 6" id="KW-0067">ATP-binding</keyword>
<dbReference type="GO" id="GO:0016747">
    <property type="term" value="F:acyltransferase activity, transferring groups other than amino-acyl groups"/>
    <property type="evidence" value="ECO:0007669"/>
    <property type="project" value="InterPro"/>
</dbReference>
<accession>A0A4Y6PS92</accession>
<dbReference type="Gene3D" id="3.30.420.40">
    <property type="match status" value="2"/>
</dbReference>
<reference evidence="8 9" key="1">
    <citation type="submission" date="2019-06" db="EMBL/GenBank/DDBJ databases">
        <title>Persicimonas caeni gen. nov., sp. nov., a predatory bacterium isolated from solar saltern.</title>
        <authorList>
            <person name="Wang S."/>
        </authorList>
    </citation>
    <scope>NUCLEOTIDE SEQUENCE [LARGE SCALE GENOMIC DNA]</scope>
    <source>
        <strain evidence="8 9">YN101</strain>
    </source>
</reference>
<dbReference type="Pfam" id="PF06130">
    <property type="entry name" value="PTAC"/>
    <property type="match status" value="1"/>
</dbReference>
<dbReference type="EC" id="2.7.2.1" evidence="6"/>
<organism evidence="8 9">
    <name type="scientific">Persicimonas caeni</name>
    <dbReference type="NCBI Taxonomy" id="2292766"/>
    <lineage>
        <taxon>Bacteria</taxon>
        <taxon>Deltaproteobacteria</taxon>
        <taxon>Bradymonadales</taxon>
        <taxon>Bradymonadaceae</taxon>
        <taxon>Persicimonas</taxon>
    </lineage>
</organism>
<feature type="binding site" evidence="6">
    <location>
        <begin position="203"/>
        <end position="207"/>
    </location>
    <ligand>
        <name>ATP</name>
        <dbReference type="ChEBI" id="CHEBI:30616"/>
    </ligand>
</feature>
<dbReference type="CDD" id="cd24010">
    <property type="entry name" value="ASKHA_NBD_AcK_PK"/>
    <property type="match status" value="1"/>
</dbReference>
<keyword evidence="6" id="KW-0963">Cytoplasm</keyword>
<dbReference type="Pfam" id="PF00871">
    <property type="entry name" value="Acetate_kinase"/>
    <property type="match status" value="1"/>
</dbReference>
<dbReference type="InterPro" id="IPR008300">
    <property type="entry name" value="PTAC"/>
</dbReference>
<comment type="subcellular location">
    <subcellularLocation>
        <location evidence="6">Cytoplasm</location>
    </subcellularLocation>
</comment>
<dbReference type="PRINTS" id="PR00471">
    <property type="entry name" value="ACETATEKNASE"/>
</dbReference>
<dbReference type="PROSITE" id="PS01076">
    <property type="entry name" value="ACETATE_KINASE_2"/>
    <property type="match status" value="1"/>
</dbReference>
<feature type="site" description="Transition state stabilizer" evidence="6">
    <location>
        <position position="236"/>
    </location>
</feature>
<keyword evidence="6" id="KW-0460">Magnesium</keyword>
<comment type="cofactor">
    <cofactor evidence="6">
        <name>Mg(2+)</name>
        <dbReference type="ChEBI" id="CHEBI:18420"/>
    </cofactor>
    <cofactor evidence="6">
        <name>Mn(2+)</name>
        <dbReference type="ChEBI" id="CHEBI:29035"/>
    </cofactor>
    <text evidence="6">Mg(2+). Can also accept Mn(2+).</text>
</comment>
<evidence type="ECO:0000256" key="2">
    <source>
        <dbReference type="ARBA" id="ARBA00022679"/>
    </source>
</evidence>
<dbReference type="NCBIfam" id="TIGR00016">
    <property type="entry name" value="ackA"/>
    <property type="match status" value="1"/>
</dbReference>
<accession>A0A5B8Y360</accession>
<dbReference type="SUPFAM" id="SSF53067">
    <property type="entry name" value="Actin-like ATPase domain"/>
    <property type="match status" value="2"/>
</dbReference>
<dbReference type="AlphaFoldDB" id="A0A4Y6PS92"/>
<dbReference type="OrthoDB" id="9802453at2"/>
<feature type="binding site" evidence="6">
    <location>
        <position position="384"/>
    </location>
    <ligand>
        <name>Mg(2+)</name>
        <dbReference type="ChEBI" id="CHEBI:18420"/>
    </ligand>
</feature>
<dbReference type="InterPro" id="IPR000890">
    <property type="entry name" value="Aliphatic_acid_kin_short-chain"/>
</dbReference>
<feature type="binding site" evidence="6">
    <location>
        <position position="7"/>
    </location>
    <ligand>
        <name>Mg(2+)</name>
        <dbReference type="ChEBI" id="CHEBI:18420"/>
    </ligand>
</feature>
<dbReference type="PANTHER" id="PTHR21060">
    <property type="entry name" value="ACETATE KINASE"/>
    <property type="match status" value="1"/>
</dbReference>
<name>A0A4Y6PS92_PERCE</name>